<keyword evidence="1" id="KW-0812">Transmembrane</keyword>
<dbReference type="AlphaFoldDB" id="A0A6C0DCI0"/>
<proteinExistence type="predicted"/>
<keyword evidence="1" id="KW-0472">Membrane</keyword>
<feature type="transmembrane region" description="Helical" evidence="1">
    <location>
        <begin position="67"/>
        <end position="84"/>
    </location>
</feature>
<protein>
    <submittedName>
        <fullName evidence="2">Uncharacterized protein</fullName>
    </submittedName>
</protein>
<keyword evidence="1" id="KW-1133">Transmembrane helix</keyword>
<sequence length="110" mass="11818">MWVVPCPDNFLIIMPTTSFFLEMEYRNMMGYGFAEIVNRIIKYLIEGLVIAAAAIFIPKKALPLDEVATLAVLAAVVFAILDAVSPSVGVTARQGAGFGLGANLVGFPMH</sequence>
<name>A0A6C0DCI0_9ZZZZ</name>
<accession>A0A6C0DCI0</accession>
<evidence type="ECO:0000313" key="2">
    <source>
        <dbReference type="EMBL" id="QHT14618.1"/>
    </source>
</evidence>
<feature type="transmembrane region" description="Helical" evidence="1">
    <location>
        <begin position="43"/>
        <end position="61"/>
    </location>
</feature>
<reference evidence="2" key="1">
    <citation type="journal article" date="2020" name="Nature">
        <title>Giant virus diversity and host interactions through global metagenomics.</title>
        <authorList>
            <person name="Schulz F."/>
            <person name="Roux S."/>
            <person name="Paez-Espino D."/>
            <person name="Jungbluth S."/>
            <person name="Walsh D.A."/>
            <person name="Denef V.J."/>
            <person name="McMahon K.D."/>
            <person name="Konstantinidis K.T."/>
            <person name="Eloe-Fadrosh E.A."/>
            <person name="Kyrpides N.C."/>
            <person name="Woyke T."/>
        </authorList>
    </citation>
    <scope>NUCLEOTIDE SEQUENCE</scope>
    <source>
        <strain evidence="2">GVMAG-M-3300023174-141</strain>
    </source>
</reference>
<dbReference type="EMBL" id="MN739587">
    <property type="protein sequence ID" value="QHT14618.1"/>
    <property type="molecule type" value="Genomic_DNA"/>
</dbReference>
<evidence type="ECO:0000256" key="1">
    <source>
        <dbReference type="SAM" id="Phobius"/>
    </source>
</evidence>
<organism evidence="2">
    <name type="scientific">viral metagenome</name>
    <dbReference type="NCBI Taxonomy" id="1070528"/>
    <lineage>
        <taxon>unclassified sequences</taxon>
        <taxon>metagenomes</taxon>
        <taxon>organismal metagenomes</taxon>
    </lineage>
</organism>